<dbReference type="GO" id="GO:0006412">
    <property type="term" value="P:translation"/>
    <property type="evidence" value="ECO:0007669"/>
    <property type="project" value="InterPro"/>
</dbReference>
<name>A0A1X6P5K0_PORUM</name>
<dbReference type="PANTHER" id="PTHR11205">
    <property type="entry name" value="RIBOSOMAL PROTEIN S7"/>
    <property type="match status" value="1"/>
</dbReference>
<gene>
    <name evidence="6" type="ORF">BU14_0204s0017</name>
</gene>
<dbReference type="InterPro" id="IPR020606">
    <property type="entry name" value="Ribosomal_uS7_CS"/>
</dbReference>
<accession>A0A1X6P5K0</accession>
<dbReference type="CDD" id="cd14867">
    <property type="entry name" value="uS7_Eukaryote"/>
    <property type="match status" value="1"/>
</dbReference>
<dbReference type="Pfam" id="PF00177">
    <property type="entry name" value="Ribosomal_S7"/>
    <property type="match status" value="1"/>
</dbReference>
<dbReference type="InterPro" id="IPR005716">
    <property type="entry name" value="Ribosomal_uS7_euk/arc"/>
</dbReference>
<comment type="similarity">
    <text evidence="1 4">Belongs to the universal ribosomal protein uS7 family.</text>
</comment>
<dbReference type="GO" id="GO:0003723">
    <property type="term" value="F:RNA binding"/>
    <property type="evidence" value="ECO:0007669"/>
    <property type="project" value="InterPro"/>
</dbReference>
<evidence type="ECO:0000256" key="3">
    <source>
        <dbReference type="ARBA" id="ARBA00023274"/>
    </source>
</evidence>
<keyword evidence="2 4" id="KW-0689">Ribosomal protein</keyword>
<dbReference type="PIRSF" id="PIRSF002122">
    <property type="entry name" value="RPS7p_RPS7a_RPS5e_RPS7o"/>
    <property type="match status" value="1"/>
</dbReference>
<organism evidence="6 7">
    <name type="scientific">Porphyra umbilicalis</name>
    <name type="common">Purple laver</name>
    <name type="synonym">Red alga</name>
    <dbReference type="NCBI Taxonomy" id="2786"/>
    <lineage>
        <taxon>Eukaryota</taxon>
        <taxon>Rhodophyta</taxon>
        <taxon>Bangiophyceae</taxon>
        <taxon>Bangiales</taxon>
        <taxon>Bangiaceae</taxon>
        <taxon>Porphyra</taxon>
    </lineage>
</organism>
<evidence type="ECO:0000259" key="5">
    <source>
        <dbReference type="Pfam" id="PF00177"/>
    </source>
</evidence>
<dbReference type="NCBIfam" id="NF003106">
    <property type="entry name" value="PRK04027.1"/>
    <property type="match status" value="1"/>
</dbReference>
<dbReference type="GO" id="GO:0015935">
    <property type="term" value="C:small ribosomal subunit"/>
    <property type="evidence" value="ECO:0007669"/>
    <property type="project" value="InterPro"/>
</dbReference>
<keyword evidence="7" id="KW-1185">Reference proteome</keyword>
<dbReference type="Proteomes" id="UP000218209">
    <property type="component" value="Unassembled WGS sequence"/>
</dbReference>
<sequence>MATQTVALFNRWDFENVDVKDIALIDYIAVKQKYAVFLPHTAGRYNAKRFRKSQCPIVERLVCSLMMKGRNNGKKLMATRIVKHTFEIIHLLTDENPVQVLVDAVINAGPREDSTRIGSAGTVRRQAVDVSPMRRVNMALCLLTTGARESAFRSIKTIAECLADELINASKGSSNSYAIKKKDEVERVAKANR</sequence>
<keyword evidence="3 4" id="KW-0687">Ribonucleoprotein</keyword>
<evidence type="ECO:0000313" key="6">
    <source>
        <dbReference type="EMBL" id="OSX76171.1"/>
    </source>
</evidence>
<dbReference type="NCBIfam" id="TIGR01028">
    <property type="entry name" value="uS7_euk_arch"/>
    <property type="match status" value="1"/>
</dbReference>
<evidence type="ECO:0000313" key="7">
    <source>
        <dbReference type="Proteomes" id="UP000218209"/>
    </source>
</evidence>
<dbReference type="SUPFAM" id="SSF47973">
    <property type="entry name" value="Ribosomal protein S7"/>
    <property type="match status" value="1"/>
</dbReference>
<dbReference type="OrthoDB" id="10264639at2759"/>
<dbReference type="PROSITE" id="PS00052">
    <property type="entry name" value="RIBOSOMAL_S7"/>
    <property type="match status" value="1"/>
</dbReference>
<evidence type="ECO:0000256" key="1">
    <source>
        <dbReference type="ARBA" id="ARBA00007151"/>
    </source>
</evidence>
<dbReference type="InterPro" id="IPR023798">
    <property type="entry name" value="Ribosomal_uS7_dom"/>
</dbReference>
<proteinExistence type="inferred from homology"/>
<dbReference type="FunFam" id="1.10.455.10:FF:000002">
    <property type="entry name" value="40S ribosomal protein S5"/>
    <property type="match status" value="1"/>
</dbReference>
<dbReference type="AlphaFoldDB" id="A0A1X6P5K0"/>
<dbReference type="GO" id="GO:0003735">
    <property type="term" value="F:structural constituent of ribosome"/>
    <property type="evidence" value="ECO:0007669"/>
    <property type="project" value="InterPro"/>
</dbReference>
<dbReference type="InterPro" id="IPR000235">
    <property type="entry name" value="Ribosomal_uS7"/>
</dbReference>
<reference evidence="6 7" key="1">
    <citation type="submission" date="2017-03" db="EMBL/GenBank/DDBJ databases">
        <title>WGS assembly of Porphyra umbilicalis.</title>
        <authorList>
            <person name="Brawley S.H."/>
            <person name="Blouin N.A."/>
            <person name="Ficko-Blean E."/>
            <person name="Wheeler G.L."/>
            <person name="Lohr M."/>
            <person name="Goodson H.V."/>
            <person name="Jenkins J.W."/>
            <person name="Blaby-Haas C.E."/>
            <person name="Helliwell K.E."/>
            <person name="Chan C."/>
            <person name="Marriage T."/>
            <person name="Bhattacharya D."/>
            <person name="Klein A.S."/>
            <person name="Badis Y."/>
            <person name="Brodie J."/>
            <person name="Cao Y."/>
            <person name="Collen J."/>
            <person name="Dittami S.M."/>
            <person name="Gachon C.M."/>
            <person name="Green B.R."/>
            <person name="Karpowicz S."/>
            <person name="Kim J.W."/>
            <person name="Kudahl U."/>
            <person name="Lin S."/>
            <person name="Michel G."/>
            <person name="Mittag M."/>
            <person name="Olson B.J."/>
            <person name="Pangilinan J."/>
            <person name="Peng Y."/>
            <person name="Qiu H."/>
            <person name="Shu S."/>
            <person name="Singer J.T."/>
            <person name="Smith A.G."/>
            <person name="Sprecher B.N."/>
            <person name="Wagner V."/>
            <person name="Wang W."/>
            <person name="Wang Z.-Y."/>
            <person name="Yan J."/>
            <person name="Yarish C."/>
            <person name="Zoeuner-Riek S."/>
            <person name="Zhuang Y."/>
            <person name="Zou Y."/>
            <person name="Lindquist E.A."/>
            <person name="Grimwood J."/>
            <person name="Barry K."/>
            <person name="Rokhsar D.S."/>
            <person name="Schmutz J."/>
            <person name="Stiller J.W."/>
            <person name="Grossman A.R."/>
            <person name="Prochnik S.E."/>
        </authorList>
    </citation>
    <scope>NUCLEOTIDE SEQUENCE [LARGE SCALE GENOMIC DNA]</scope>
    <source>
        <strain evidence="6">4086291</strain>
    </source>
</reference>
<dbReference type="InterPro" id="IPR036823">
    <property type="entry name" value="Ribosomal_uS7_dom_sf"/>
</dbReference>
<dbReference type="EMBL" id="KV918877">
    <property type="protein sequence ID" value="OSX76171.1"/>
    <property type="molecule type" value="Genomic_DNA"/>
</dbReference>
<protein>
    <recommendedName>
        <fullName evidence="5">Small ribosomal subunit protein uS7 domain-containing protein</fullName>
    </recommendedName>
</protein>
<evidence type="ECO:0000256" key="4">
    <source>
        <dbReference type="RuleBase" id="RU003619"/>
    </source>
</evidence>
<evidence type="ECO:0000256" key="2">
    <source>
        <dbReference type="ARBA" id="ARBA00022980"/>
    </source>
</evidence>
<feature type="domain" description="Small ribosomal subunit protein uS7" evidence="5">
    <location>
        <begin position="34"/>
        <end position="193"/>
    </location>
</feature>
<dbReference type="Gene3D" id="1.10.455.10">
    <property type="entry name" value="Ribosomal protein S7 domain"/>
    <property type="match status" value="1"/>
</dbReference>